<evidence type="ECO:0000313" key="3">
    <source>
        <dbReference type="EMBL" id="ETO36319.1"/>
    </source>
</evidence>
<keyword evidence="2" id="KW-1133">Transmembrane helix</keyword>
<name>X6PE35_RETFI</name>
<keyword evidence="2" id="KW-0472">Membrane</keyword>
<feature type="region of interest" description="Disordered" evidence="1">
    <location>
        <begin position="164"/>
        <end position="225"/>
    </location>
</feature>
<dbReference type="Pfam" id="PF05990">
    <property type="entry name" value="DUF900"/>
    <property type="match status" value="1"/>
</dbReference>
<dbReference type="EMBL" id="ASPP01000787">
    <property type="protein sequence ID" value="ETO36319.1"/>
    <property type="molecule type" value="Genomic_DNA"/>
</dbReference>
<keyword evidence="2" id="KW-0812">Transmembrane</keyword>
<organism evidence="3 4">
    <name type="scientific">Reticulomyxa filosa</name>
    <dbReference type="NCBI Taxonomy" id="46433"/>
    <lineage>
        <taxon>Eukaryota</taxon>
        <taxon>Sar</taxon>
        <taxon>Rhizaria</taxon>
        <taxon>Retaria</taxon>
        <taxon>Foraminifera</taxon>
        <taxon>Monothalamids</taxon>
        <taxon>Reticulomyxidae</taxon>
        <taxon>Reticulomyxa</taxon>
    </lineage>
</organism>
<dbReference type="Proteomes" id="UP000023152">
    <property type="component" value="Unassembled WGS sequence"/>
</dbReference>
<evidence type="ECO:0000256" key="2">
    <source>
        <dbReference type="SAM" id="Phobius"/>
    </source>
</evidence>
<keyword evidence="4" id="KW-1185">Reference proteome</keyword>
<feature type="transmembrane region" description="Helical" evidence="2">
    <location>
        <begin position="375"/>
        <end position="396"/>
    </location>
</feature>
<reference evidence="3 4" key="1">
    <citation type="journal article" date="2013" name="Curr. Biol.">
        <title>The Genome of the Foraminiferan Reticulomyxa filosa.</title>
        <authorList>
            <person name="Glockner G."/>
            <person name="Hulsmann N."/>
            <person name="Schleicher M."/>
            <person name="Noegel A.A."/>
            <person name="Eichinger L."/>
            <person name="Gallinger C."/>
            <person name="Pawlowski J."/>
            <person name="Sierra R."/>
            <person name="Euteneuer U."/>
            <person name="Pillet L."/>
            <person name="Moustafa A."/>
            <person name="Platzer M."/>
            <person name="Groth M."/>
            <person name="Szafranski K."/>
            <person name="Schliwa M."/>
        </authorList>
    </citation>
    <scope>NUCLEOTIDE SEQUENCE [LARGE SCALE GENOMIC DNA]</scope>
</reference>
<evidence type="ECO:0000313" key="4">
    <source>
        <dbReference type="Proteomes" id="UP000023152"/>
    </source>
</evidence>
<dbReference type="AlphaFoldDB" id="X6PE35"/>
<proteinExistence type="predicted"/>
<evidence type="ECO:0000256" key="1">
    <source>
        <dbReference type="SAM" id="MobiDB-lite"/>
    </source>
</evidence>
<feature type="compositionally biased region" description="Basic and acidic residues" evidence="1">
    <location>
        <begin position="207"/>
        <end position="225"/>
    </location>
</feature>
<sequence length="537" mass="61998">MKYLEIFSKRDNKFFTRFLSLSLQVLLLVVSEKSKIEAKMAELSSDQTPYVRQAEGSEFMEDRLLREDRESKEEKKKYEIRTLVLDNLSMELLDYKSNNKRDIYFTCIAPYAPDYIDLYTDKPSDLLLKYCCGLYMPIDQSFTVHNMLSSEFLTAIKQQVTHLQHKKKTDANKCRDHSHSPQSRSKPSDEKQTESNTSPLLANSEEEEKKEKDTKEKTRDNVKDTNKDEKIVDECDLIPISEMSSVLKVNPKGQRVVIFIPGYDYTSPTNATEAAQMVLNDSIQFYQYIDQIVIPFLWPTEGYLINNDEDYKSKLAIQVAGHLLSQFVQRLHLYFEFIDFVGHSEGCSILCVALEQLIKTHNDICKNKSHVLSKIFVSLFSILLSFCLILFVYNYYIDRAGHSLITAQGLDTIDVTEVTASWTGSNHYYLTDENVIRDVAEALSVDGGKDCPKRRYLKKVYSGVDDRVGHYILCTTLQNSSDVNESLEKLKIIFCDFDNWIFSNNFCFRSDVTKFTSIFILEKVVVGRALEFVAMKY</sequence>
<accession>X6PE35</accession>
<dbReference type="InterPro" id="IPR010297">
    <property type="entry name" value="DUF900_hydrolase"/>
</dbReference>
<feature type="compositionally biased region" description="Basic and acidic residues" evidence="1">
    <location>
        <begin position="169"/>
        <end position="179"/>
    </location>
</feature>
<gene>
    <name evidence="3" type="ORF">RFI_00745</name>
</gene>
<protein>
    <submittedName>
        <fullName evidence="3">Uncharacterized protein</fullName>
    </submittedName>
</protein>
<comment type="caution">
    <text evidence="3">The sequence shown here is derived from an EMBL/GenBank/DDBJ whole genome shotgun (WGS) entry which is preliminary data.</text>
</comment>